<keyword evidence="4" id="KW-1015">Disulfide bond</keyword>
<feature type="domain" description="Chitin-binding type-2" evidence="8">
    <location>
        <begin position="134"/>
        <end position="191"/>
    </location>
</feature>
<dbReference type="Gene3D" id="2.170.140.10">
    <property type="entry name" value="Chitin binding domain"/>
    <property type="match status" value="3"/>
</dbReference>
<evidence type="ECO:0000313" key="10">
    <source>
        <dbReference type="RefSeq" id="XP_017021088.1"/>
    </source>
</evidence>
<dbReference type="InterPro" id="IPR036508">
    <property type="entry name" value="Chitin-bd_dom_sf"/>
</dbReference>
<keyword evidence="5" id="KW-0325">Glycoprotein</keyword>
<feature type="domain" description="Chitin-binding type-2" evidence="8">
    <location>
        <begin position="29"/>
        <end position="85"/>
    </location>
</feature>
<dbReference type="GO" id="GO:0008061">
    <property type="term" value="F:chitin binding"/>
    <property type="evidence" value="ECO:0007669"/>
    <property type="project" value="UniProtKB-KW"/>
</dbReference>
<dbReference type="PANTHER" id="PTHR23301">
    <property type="entry name" value="CHITIN BINDING PERITROPHIN-A"/>
    <property type="match status" value="1"/>
</dbReference>
<accession>A0A6P4IEX2</accession>
<evidence type="ECO:0000256" key="2">
    <source>
        <dbReference type="ARBA" id="ARBA00022729"/>
    </source>
</evidence>
<reference evidence="10" key="1">
    <citation type="submission" date="2025-08" db="UniProtKB">
        <authorList>
            <consortium name="RefSeq"/>
        </authorList>
    </citation>
    <scope>IDENTIFICATION</scope>
    <source>
        <strain evidence="10">14028-0561.14</strain>
        <tissue evidence="10">Whole fly</tissue>
    </source>
</reference>
<dbReference type="InterPro" id="IPR002557">
    <property type="entry name" value="Chitin-bd_dom"/>
</dbReference>
<feature type="domain" description="Chitin-binding type-2" evidence="8">
    <location>
        <begin position="206"/>
        <end position="263"/>
    </location>
</feature>
<dbReference type="Pfam" id="PF01607">
    <property type="entry name" value="CBM_14"/>
    <property type="match status" value="3"/>
</dbReference>
<keyword evidence="2 7" id="KW-0732">Signal</keyword>
<evidence type="ECO:0000256" key="4">
    <source>
        <dbReference type="ARBA" id="ARBA00023157"/>
    </source>
</evidence>
<feature type="chain" id="PRO_5027835564" evidence="7">
    <location>
        <begin position="20"/>
        <end position="286"/>
    </location>
</feature>
<protein>
    <submittedName>
        <fullName evidence="10">Chondroitin proteoglycan 2</fullName>
    </submittedName>
</protein>
<evidence type="ECO:0000256" key="7">
    <source>
        <dbReference type="SAM" id="SignalP"/>
    </source>
</evidence>
<sequence length="286" mass="31071">MKLFGLLLAICTLQERTLALSQDGFAFKTSICDGKNGGLLPIFGTCSGYYVCADGKAVVGSCDPGTLFNPITLHCDAADKVECIFDAKDNKSSDESSSNSEEDSEETYQTDAPVTVKSTKPPVIQETELSDISQRICLGKKDGVMLIKKGSCGEYYVCKSKKPRLRSCPAQQHFSPTRRICMKASEAKCSAGGQDINMLDKPAVTGGLCPEDKENSLAAHQSDCGKFLLCSNMMFLVMDCPVGLHFNVASSRCDYPKIANCQVKKKETKSKTKSKKNGRRPKARVL</sequence>
<dbReference type="GO" id="GO:0005576">
    <property type="term" value="C:extracellular region"/>
    <property type="evidence" value="ECO:0007669"/>
    <property type="project" value="InterPro"/>
</dbReference>
<evidence type="ECO:0000256" key="5">
    <source>
        <dbReference type="ARBA" id="ARBA00023180"/>
    </source>
</evidence>
<feature type="region of interest" description="Disordered" evidence="6">
    <location>
        <begin position="266"/>
        <end position="286"/>
    </location>
</feature>
<dbReference type="OrthoDB" id="6020543at2759"/>
<dbReference type="InterPro" id="IPR051940">
    <property type="entry name" value="Chitin_bind-dev_reg"/>
</dbReference>
<evidence type="ECO:0000259" key="8">
    <source>
        <dbReference type="PROSITE" id="PS50940"/>
    </source>
</evidence>
<organism evidence="9 10">
    <name type="scientific">Drosophila kikkawai</name>
    <name type="common">Fruit fly</name>
    <dbReference type="NCBI Taxonomy" id="30033"/>
    <lineage>
        <taxon>Eukaryota</taxon>
        <taxon>Metazoa</taxon>
        <taxon>Ecdysozoa</taxon>
        <taxon>Arthropoda</taxon>
        <taxon>Hexapoda</taxon>
        <taxon>Insecta</taxon>
        <taxon>Pterygota</taxon>
        <taxon>Neoptera</taxon>
        <taxon>Endopterygota</taxon>
        <taxon>Diptera</taxon>
        <taxon>Brachycera</taxon>
        <taxon>Muscomorpha</taxon>
        <taxon>Ephydroidea</taxon>
        <taxon>Drosophilidae</taxon>
        <taxon>Drosophila</taxon>
        <taxon>Sophophora</taxon>
    </lineage>
</organism>
<dbReference type="AlphaFoldDB" id="A0A6P4IEX2"/>
<name>A0A6P4IEX2_DROKI</name>
<dbReference type="SMART" id="SM00494">
    <property type="entry name" value="ChtBD2"/>
    <property type="match status" value="3"/>
</dbReference>
<feature type="signal peptide" evidence="7">
    <location>
        <begin position="1"/>
        <end position="19"/>
    </location>
</feature>
<dbReference type="PANTHER" id="PTHR23301:SF0">
    <property type="entry name" value="CHITIN-BINDING TYPE-2 DOMAIN-CONTAINING PROTEIN-RELATED"/>
    <property type="match status" value="1"/>
</dbReference>
<keyword evidence="9" id="KW-1185">Reference proteome</keyword>
<dbReference type="SUPFAM" id="SSF57625">
    <property type="entry name" value="Invertebrate chitin-binding proteins"/>
    <property type="match status" value="3"/>
</dbReference>
<evidence type="ECO:0000256" key="1">
    <source>
        <dbReference type="ARBA" id="ARBA00022669"/>
    </source>
</evidence>
<proteinExistence type="predicted"/>
<evidence type="ECO:0000313" key="9">
    <source>
        <dbReference type="Proteomes" id="UP001652661"/>
    </source>
</evidence>
<feature type="compositionally biased region" description="Polar residues" evidence="6">
    <location>
        <begin position="109"/>
        <end position="118"/>
    </location>
</feature>
<dbReference type="RefSeq" id="XP_017021088.1">
    <property type="nucleotide sequence ID" value="XM_017165599.3"/>
</dbReference>
<evidence type="ECO:0000256" key="6">
    <source>
        <dbReference type="SAM" id="MobiDB-lite"/>
    </source>
</evidence>
<keyword evidence="1" id="KW-0147">Chitin-binding</keyword>
<evidence type="ECO:0000256" key="3">
    <source>
        <dbReference type="ARBA" id="ARBA00022737"/>
    </source>
</evidence>
<gene>
    <name evidence="10" type="primary">obst-G</name>
</gene>
<dbReference type="Proteomes" id="UP001652661">
    <property type="component" value="Chromosome 3L"/>
</dbReference>
<keyword evidence="3" id="KW-0677">Repeat</keyword>
<dbReference type="PROSITE" id="PS50940">
    <property type="entry name" value="CHIT_BIND_II"/>
    <property type="match status" value="3"/>
</dbReference>
<feature type="region of interest" description="Disordered" evidence="6">
    <location>
        <begin position="89"/>
        <end position="119"/>
    </location>
</feature>